<evidence type="ECO:0000313" key="12">
    <source>
        <dbReference type="Proteomes" id="UP000886842"/>
    </source>
</evidence>
<keyword evidence="6" id="KW-0067">ATP-binding</keyword>
<gene>
    <name evidence="11" type="ORF">IAA98_15275</name>
</gene>
<name>A0A9D1KQ02_9ACTN</name>
<evidence type="ECO:0000256" key="1">
    <source>
        <dbReference type="ARBA" id="ARBA00001946"/>
    </source>
</evidence>
<evidence type="ECO:0000256" key="2">
    <source>
        <dbReference type="ARBA" id="ARBA00005983"/>
    </source>
</evidence>
<dbReference type="SMART" id="SM00046">
    <property type="entry name" value="DAGKc"/>
    <property type="match status" value="1"/>
</dbReference>
<organism evidence="11 12">
    <name type="scientific">Candidatus Avipropionibacterium avicola</name>
    <dbReference type="NCBI Taxonomy" id="2840701"/>
    <lineage>
        <taxon>Bacteria</taxon>
        <taxon>Bacillati</taxon>
        <taxon>Actinomycetota</taxon>
        <taxon>Actinomycetes</taxon>
        <taxon>Propionibacteriales</taxon>
        <taxon>Propionibacteriaceae</taxon>
        <taxon>Propionibacteriaceae incertae sedis</taxon>
        <taxon>Candidatus Avipropionibacterium</taxon>
    </lineage>
</organism>
<dbReference type="Pfam" id="PF00781">
    <property type="entry name" value="DAGK_cat"/>
    <property type="match status" value="1"/>
</dbReference>
<dbReference type="PANTHER" id="PTHR12358">
    <property type="entry name" value="SPHINGOSINE KINASE"/>
    <property type="match status" value="1"/>
</dbReference>
<accession>A0A9D1KQ02</accession>
<dbReference type="AlphaFoldDB" id="A0A9D1KQ02"/>
<reference evidence="11" key="1">
    <citation type="submission" date="2020-10" db="EMBL/GenBank/DDBJ databases">
        <authorList>
            <person name="Gilroy R."/>
        </authorList>
    </citation>
    <scope>NUCLEOTIDE SEQUENCE</scope>
    <source>
        <strain evidence="11">ChiGjej1B1-24693</strain>
    </source>
</reference>
<dbReference type="Gene3D" id="2.60.200.40">
    <property type="match status" value="1"/>
</dbReference>
<dbReference type="InterPro" id="IPR001206">
    <property type="entry name" value="Diacylglycerol_kinase_cat_dom"/>
</dbReference>
<dbReference type="EMBL" id="DVLP01000441">
    <property type="protein sequence ID" value="HIT76938.1"/>
    <property type="molecule type" value="Genomic_DNA"/>
</dbReference>
<dbReference type="InterPro" id="IPR050187">
    <property type="entry name" value="Lipid_Phosphate_FormReg"/>
</dbReference>
<proteinExistence type="inferred from homology"/>
<protein>
    <submittedName>
        <fullName evidence="11">Diacylglycerol kinase</fullName>
    </submittedName>
</protein>
<dbReference type="GO" id="GO:0008654">
    <property type="term" value="P:phospholipid biosynthetic process"/>
    <property type="evidence" value="ECO:0007669"/>
    <property type="project" value="UniProtKB-KW"/>
</dbReference>
<dbReference type="Pfam" id="PF19279">
    <property type="entry name" value="YegS_C"/>
    <property type="match status" value="1"/>
</dbReference>
<dbReference type="Gene3D" id="3.40.50.10330">
    <property type="entry name" value="Probable inorganic polyphosphate/atp-NAD kinase, domain 1"/>
    <property type="match status" value="1"/>
</dbReference>
<dbReference type="GO" id="GO:0004143">
    <property type="term" value="F:ATP-dependent diacylglycerol kinase activity"/>
    <property type="evidence" value="ECO:0007669"/>
    <property type="project" value="TreeGrafter"/>
</dbReference>
<feature type="region of interest" description="Disordered" evidence="9">
    <location>
        <begin position="264"/>
        <end position="287"/>
    </location>
</feature>
<keyword evidence="4" id="KW-0547">Nucleotide-binding</keyword>
<evidence type="ECO:0000256" key="3">
    <source>
        <dbReference type="ARBA" id="ARBA00022679"/>
    </source>
</evidence>
<evidence type="ECO:0000259" key="10">
    <source>
        <dbReference type="PROSITE" id="PS50146"/>
    </source>
</evidence>
<comment type="cofactor">
    <cofactor evidence="1">
        <name>Mg(2+)</name>
        <dbReference type="ChEBI" id="CHEBI:18420"/>
    </cofactor>
</comment>
<sequence>MTVHLVVNPTAGGGRAGKQLPSVVAQVRRTFAQQPVRVHRATSVEHARQCLRDAIDTRHDDDVLIVMGGDGMMHLGLNTVAGTEIGLGMIPAGSGDDLCRGLGIPVGDTEAALDLLAGEPRPVDLMQVGQHWVGSIVASGFDARVNLRANRMRFPRGRLQYPVAVAAELATFRPLQYRLTIDGGQVREFEAMLVAVGNTTSFGGGLKICPEAEPDDGLLDLTIIHPVSRRTLVGIFPKIYSGSFTHLDVVEQLRCREVVLDGALPDDGSTTPTPLTVMGDGEELGPTPRTITCRPGALRVFAPLSTPG</sequence>
<dbReference type="PANTHER" id="PTHR12358:SF106">
    <property type="entry name" value="LIPID KINASE YEGS"/>
    <property type="match status" value="1"/>
</dbReference>
<feature type="domain" description="DAGKc" evidence="10">
    <location>
        <begin position="1"/>
        <end position="131"/>
    </location>
</feature>
<dbReference type="PROSITE" id="PS50146">
    <property type="entry name" value="DAGK"/>
    <property type="match status" value="1"/>
</dbReference>
<keyword evidence="7" id="KW-0444">Lipid biosynthesis</keyword>
<keyword evidence="7" id="KW-0443">Lipid metabolism</keyword>
<keyword evidence="7" id="KW-0594">Phospholipid biosynthesis</keyword>
<comment type="caution">
    <text evidence="11">The sequence shown here is derived from an EMBL/GenBank/DDBJ whole genome shotgun (WGS) entry which is preliminary data.</text>
</comment>
<reference evidence="11" key="2">
    <citation type="journal article" date="2021" name="PeerJ">
        <title>Extensive microbial diversity within the chicken gut microbiome revealed by metagenomics and culture.</title>
        <authorList>
            <person name="Gilroy R."/>
            <person name="Ravi A."/>
            <person name="Getino M."/>
            <person name="Pursley I."/>
            <person name="Horton D.L."/>
            <person name="Alikhan N.F."/>
            <person name="Baker D."/>
            <person name="Gharbi K."/>
            <person name="Hall N."/>
            <person name="Watson M."/>
            <person name="Adriaenssens E.M."/>
            <person name="Foster-Nyarko E."/>
            <person name="Jarju S."/>
            <person name="Secka A."/>
            <person name="Antonio M."/>
            <person name="Oren A."/>
            <person name="Chaudhuri R.R."/>
            <person name="La Ragione R."/>
            <person name="Hildebrand F."/>
            <person name="Pallen M.J."/>
        </authorList>
    </citation>
    <scope>NUCLEOTIDE SEQUENCE</scope>
    <source>
        <strain evidence="11">ChiGjej1B1-24693</strain>
    </source>
</reference>
<evidence type="ECO:0000256" key="4">
    <source>
        <dbReference type="ARBA" id="ARBA00022741"/>
    </source>
</evidence>
<dbReference type="SUPFAM" id="SSF111331">
    <property type="entry name" value="NAD kinase/diacylglycerol kinase-like"/>
    <property type="match status" value="1"/>
</dbReference>
<evidence type="ECO:0000256" key="9">
    <source>
        <dbReference type="SAM" id="MobiDB-lite"/>
    </source>
</evidence>
<keyword evidence="5 11" id="KW-0418">Kinase</keyword>
<dbReference type="InterPro" id="IPR016064">
    <property type="entry name" value="NAD/diacylglycerol_kinase_sf"/>
</dbReference>
<evidence type="ECO:0000256" key="6">
    <source>
        <dbReference type="ARBA" id="ARBA00022840"/>
    </source>
</evidence>
<dbReference type="GO" id="GO:0005524">
    <property type="term" value="F:ATP binding"/>
    <property type="evidence" value="ECO:0007669"/>
    <property type="project" value="UniProtKB-KW"/>
</dbReference>
<evidence type="ECO:0000256" key="8">
    <source>
        <dbReference type="ARBA" id="ARBA00023264"/>
    </source>
</evidence>
<dbReference type="InterPro" id="IPR017438">
    <property type="entry name" value="ATP-NAD_kinase_N"/>
</dbReference>
<comment type="similarity">
    <text evidence="2">Belongs to the diacylglycerol/lipid kinase family.</text>
</comment>
<keyword evidence="3" id="KW-0808">Transferase</keyword>
<evidence type="ECO:0000256" key="7">
    <source>
        <dbReference type="ARBA" id="ARBA00023209"/>
    </source>
</evidence>
<keyword evidence="8" id="KW-1208">Phospholipid metabolism</keyword>
<dbReference type="GO" id="GO:0005886">
    <property type="term" value="C:plasma membrane"/>
    <property type="evidence" value="ECO:0007669"/>
    <property type="project" value="TreeGrafter"/>
</dbReference>
<evidence type="ECO:0000313" key="11">
    <source>
        <dbReference type="EMBL" id="HIT76938.1"/>
    </source>
</evidence>
<dbReference type="Proteomes" id="UP000886842">
    <property type="component" value="Unassembled WGS sequence"/>
</dbReference>
<dbReference type="InterPro" id="IPR045540">
    <property type="entry name" value="YegS/DAGK_C"/>
</dbReference>
<evidence type="ECO:0000256" key="5">
    <source>
        <dbReference type="ARBA" id="ARBA00022777"/>
    </source>
</evidence>